<evidence type="ECO:0000313" key="1">
    <source>
        <dbReference type="EMBL" id="EWG46204.1"/>
    </source>
</evidence>
<protein>
    <submittedName>
        <fullName evidence="1">Uncharacterized protein</fullName>
    </submittedName>
</protein>
<dbReference type="AlphaFoldDB" id="W7MEX7"/>
<dbReference type="Proteomes" id="UP000009096">
    <property type="component" value="Chromosome 7"/>
</dbReference>
<dbReference type="HOGENOM" id="CLU_1390350_0_0_1"/>
<keyword evidence="2" id="KW-1185">Reference proteome</keyword>
<dbReference type="VEuPathDB" id="FungiDB:FVEG_06763"/>
<sequence>MAEDTSLVSVSLLYPKSAMDHWTRKSSMRVIQQQLDYPQPPASITTEPVSCIEGSPPFDHPFSRSPLVPTSTSTRTQLNFADRGYNIYITHVLSQGPRPMAPLSRSYYSWASRRSHIPESPHERYPGSTFHHDTNYPAEFRDLVSIPRLEIIMTGYNINSGVNTISSDRAGRHSVAPYGDDAWIPDCLRVIADFGV</sequence>
<name>W7MEX7_GIBM7</name>
<evidence type="ECO:0000313" key="2">
    <source>
        <dbReference type="Proteomes" id="UP000009096"/>
    </source>
</evidence>
<gene>
    <name evidence="1" type="ORF">FVEG_06763</name>
</gene>
<dbReference type="GeneID" id="30064630"/>
<dbReference type="EMBL" id="DS022249">
    <property type="protein sequence ID" value="EWG46204.1"/>
    <property type="molecule type" value="Genomic_DNA"/>
</dbReference>
<accession>W7MEX7</accession>
<reference evidence="1 2" key="1">
    <citation type="journal article" date="2010" name="Nature">
        <title>Comparative genomics reveals mobile pathogenicity chromosomes in Fusarium.</title>
        <authorList>
            <person name="Ma L.J."/>
            <person name="van der Does H.C."/>
            <person name="Borkovich K.A."/>
            <person name="Coleman J.J."/>
            <person name="Daboussi M.J."/>
            <person name="Di Pietro A."/>
            <person name="Dufresne M."/>
            <person name="Freitag M."/>
            <person name="Grabherr M."/>
            <person name="Henrissat B."/>
            <person name="Houterman P.M."/>
            <person name="Kang S."/>
            <person name="Shim W.B."/>
            <person name="Woloshuk C."/>
            <person name="Xie X."/>
            <person name="Xu J.R."/>
            <person name="Antoniw J."/>
            <person name="Baker S.E."/>
            <person name="Bluhm B.H."/>
            <person name="Breakspear A."/>
            <person name="Brown D.W."/>
            <person name="Butchko R.A."/>
            <person name="Chapman S."/>
            <person name="Coulson R."/>
            <person name="Coutinho P.M."/>
            <person name="Danchin E.G."/>
            <person name="Diener A."/>
            <person name="Gale L.R."/>
            <person name="Gardiner D.M."/>
            <person name="Goff S."/>
            <person name="Hammond-Kosack K.E."/>
            <person name="Hilburn K."/>
            <person name="Hua-Van A."/>
            <person name="Jonkers W."/>
            <person name="Kazan K."/>
            <person name="Kodira C.D."/>
            <person name="Koehrsen M."/>
            <person name="Kumar L."/>
            <person name="Lee Y.H."/>
            <person name="Li L."/>
            <person name="Manners J.M."/>
            <person name="Miranda-Saavedra D."/>
            <person name="Mukherjee M."/>
            <person name="Park G."/>
            <person name="Park J."/>
            <person name="Park S.Y."/>
            <person name="Proctor R.H."/>
            <person name="Regev A."/>
            <person name="Ruiz-Roldan M.C."/>
            <person name="Sain D."/>
            <person name="Sakthikumar S."/>
            <person name="Sykes S."/>
            <person name="Schwartz D.C."/>
            <person name="Turgeon B.G."/>
            <person name="Wapinski I."/>
            <person name="Yoder O."/>
            <person name="Young S."/>
            <person name="Zeng Q."/>
            <person name="Zhou S."/>
            <person name="Galagan J."/>
            <person name="Cuomo C.A."/>
            <person name="Kistler H.C."/>
            <person name="Rep M."/>
        </authorList>
    </citation>
    <scope>NUCLEOTIDE SEQUENCE [LARGE SCALE GENOMIC DNA]</scope>
    <source>
        <strain evidence="2">M3125 / FGSC 7600</strain>
    </source>
</reference>
<dbReference type="EMBL" id="CM000584">
    <property type="protein sequence ID" value="EWG46204.1"/>
    <property type="molecule type" value="Genomic_DNA"/>
</dbReference>
<dbReference type="KEGG" id="fvr:FVEG_06763"/>
<dbReference type="RefSeq" id="XP_018752395.1">
    <property type="nucleotide sequence ID" value="XM_018895175.1"/>
</dbReference>
<proteinExistence type="predicted"/>
<organism evidence="1 2">
    <name type="scientific">Gibberella moniliformis (strain M3125 / FGSC 7600)</name>
    <name type="common">Maize ear and stalk rot fungus</name>
    <name type="synonym">Fusarium verticillioides</name>
    <dbReference type="NCBI Taxonomy" id="334819"/>
    <lineage>
        <taxon>Eukaryota</taxon>
        <taxon>Fungi</taxon>
        <taxon>Dikarya</taxon>
        <taxon>Ascomycota</taxon>
        <taxon>Pezizomycotina</taxon>
        <taxon>Sordariomycetes</taxon>
        <taxon>Hypocreomycetidae</taxon>
        <taxon>Hypocreales</taxon>
        <taxon>Nectriaceae</taxon>
        <taxon>Fusarium</taxon>
        <taxon>Fusarium fujikuroi species complex</taxon>
    </lineage>
</organism>